<dbReference type="GO" id="GO:0000978">
    <property type="term" value="F:RNA polymerase II cis-regulatory region sequence-specific DNA binding"/>
    <property type="evidence" value="ECO:0007669"/>
    <property type="project" value="TreeGrafter"/>
</dbReference>
<keyword evidence="4 8" id="KW-0238">DNA-binding</keyword>
<evidence type="ECO:0000259" key="10">
    <source>
        <dbReference type="PROSITE" id="PS50039"/>
    </source>
</evidence>
<evidence type="ECO:0000256" key="8">
    <source>
        <dbReference type="PROSITE-ProRule" id="PRU00089"/>
    </source>
</evidence>
<evidence type="ECO:0000313" key="12">
    <source>
        <dbReference type="RefSeq" id="XP_012694364.1"/>
    </source>
</evidence>
<evidence type="ECO:0000256" key="7">
    <source>
        <dbReference type="ARBA" id="ARBA00034770"/>
    </source>
</evidence>
<sequence length="467" mass="52585">MPVLMSPDIATKFKEKWMLLHPEDRDNINGAVTLDDSLTSLHWLQNFSILSANPEKGPSSGCHPAHIYYNKHLPLWGTDSPSSPPAGDTAATGMPQTPGTSCSHSATTNSYSPPQVGPYSHNHITAHMNPPEEIDYKTNRHVKPPYSYATLICMSMQASKKIKITLSEIYSWITENFCYYRHAEPSWQNSIRHNLSLNKCFMKVPRQKDEPGKGGFWQIDPQYADMFVNGVFKRRRMPATNFNPQRKLQSSLAPSSCCQAGQTNPHLGMAFYQGTGMGHKRKQVLPKRGGKLARVPKSPLLASEAKGADVLRGDFDLASVFDDVLSGNGSTFEDLDINTALSSLACEMELSPQGQHTVARGKWYGSEDEQACAYLEASSMIGDFQHQHQQQQQLQQQQQQLQHQQHLQSHPLYYEGMTLFSDQQQMHPWEEIKEEPQPVSLCLDQGFGFSEGFLSEMQLWERAESYM</sequence>
<dbReference type="InterPro" id="IPR036390">
    <property type="entry name" value="WH_DNA-bd_sf"/>
</dbReference>
<dbReference type="PROSITE" id="PS50039">
    <property type="entry name" value="FORK_HEAD_3"/>
    <property type="match status" value="1"/>
</dbReference>
<evidence type="ECO:0000256" key="6">
    <source>
        <dbReference type="ARBA" id="ARBA00023242"/>
    </source>
</evidence>
<feature type="domain" description="Fork-head" evidence="10">
    <location>
        <begin position="143"/>
        <end position="237"/>
    </location>
</feature>
<evidence type="ECO:0000256" key="4">
    <source>
        <dbReference type="ARBA" id="ARBA00023125"/>
    </source>
</evidence>
<feature type="region of interest" description="Disordered" evidence="9">
    <location>
        <begin position="79"/>
        <end position="117"/>
    </location>
</feature>
<dbReference type="Pfam" id="PF00250">
    <property type="entry name" value="Forkhead"/>
    <property type="match status" value="1"/>
</dbReference>
<comment type="subcellular location">
    <subcellularLocation>
        <location evidence="1 8">Nucleus</location>
    </subcellularLocation>
</comment>
<feature type="compositionally biased region" description="Polar residues" evidence="9">
    <location>
        <begin position="94"/>
        <end position="113"/>
    </location>
</feature>
<dbReference type="CDD" id="cd20023">
    <property type="entry name" value="FH_FOXJ1"/>
    <property type="match status" value="1"/>
</dbReference>
<dbReference type="GO" id="GO:0000981">
    <property type="term" value="F:DNA-binding transcription factor activity, RNA polymerase II-specific"/>
    <property type="evidence" value="ECO:0007669"/>
    <property type="project" value="TreeGrafter"/>
</dbReference>
<proteinExistence type="inferred from homology"/>
<name>A0A6P3WC60_CLUHA</name>
<dbReference type="InterPro" id="IPR036388">
    <property type="entry name" value="WH-like_DNA-bd_sf"/>
</dbReference>
<dbReference type="GO" id="GO:0005634">
    <property type="term" value="C:nucleus"/>
    <property type="evidence" value="ECO:0007669"/>
    <property type="project" value="UniProtKB-SubCell"/>
</dbReference>
<dbReference type="PROSITE" id="PS00658">
    <property type="entry name" value="FORK_HEAD_2"/>
    <property type="match status" value="1"/>
</dbReference>
<comment type="similarity">
    <text evidence="7">Belongs to the FOXJ1 family.</text>
</comment>
<organism evidence="11 12">
    <name type="scientific">Clupea harengus</name>
    <name type="common">Atlantic herring</name>
    <dbReference type="NCBI Taxonomy" id="7950"/>
    <lineage>
        <taxon>Eukaryota</taxon>
        <taxon>Metazoa</taxon>
        <taxon>Chordata</taxon>
        <taxon>Craniata</taxon>
        <taxon>Vertebrata</taxon>
        <taxon>Euteleostomi</taxon>
        <taxon>Actinopterygii</taxon>
        <taxon>Neopterygii</taxon>
        <taxon>Teleostei</taxon>
        <taxon>Clupei</taxon>
        <taxon>Clupeiformes</taxon>
        <taxon>Clupeoidei</taxon>
        <taxon>Clupeidae</taxon>
        <taxon>Clupea</taxon>
    </lineage>
</organism>
<dbReference type="Proteomes" id="UP000515152">
    <property type="component" value="Chromosome 23"/>
</dbReference>
<gene>
    <name evidence="12" type="primary">foxj1b</name>
</gene>
<keyword evidence="11" id="KW-1185">Reference proteome</keyword>
<dbReference type="Gene3D" id="1.10.10.10">
    <property type="entry name" value="Winged helix-like DNA-binding domain superfamily/Winged helix DNA-binding domain"/>
    <property type="match status" value="1"/>
</dbReference>
<dbReference type="KEGG" id="char:105910225"/>
<accession>A0A6P3WC60</accession>
<evidence type="ECO:0000256" key="5">
    <source>
        <dbReference type="ARBA" id="ARBA00023163"/>
    </source>
</evidence>
<evidence type="ECO:0000256" key="3">
    <source>
        <dbReference type="ARBA" id="ARBA00023015"/>
    </source>
</evidence>
<dbReference type="FunFam" id="1.10.10.10:FF:000030">
    <property type="entry name" value="Forkhead box protein K2"/>
    <property type="match status" value="1"/>
</dbReference>
<dbReference type="GO" id="GO:0001947">
    <property type="term" value="P:heart looping"/>
    <property type="evidence" value="ECO:0007669"/>
    <property type="project" value="Ensembl"/>
</dbReference>
<keyword evidence="6 8" id="KW-0539">Nucleus</keyword>
<evidence type="ECO:0000256" key="2">
    <source>
        <dbReference type="ARBA" id="ARBA00022794"/>
    </source>
</evidence>
<dbReference type="PANTHER" id="PTHR46805">
    <property type="entry name" value="FORKHEAD BOX PROTEIN J1"/>
    <property type="match status" value="1"/>
</dbReference>
<evidence type="ECO:0000256" key="1">
    <source>
        <dbReference type="ARBA" id="ARBA00004123"/>
    </source>
</evidence>
<feature type="DNA-binding region" description="Fork-head" evidence="8">
    <location>
        <begin position="143"/>
        <end position="237"/>
    </location>
</feature>
<evidence type="ECO:0000313" key="11">
    <source>
        <dbReference type="Proteomes" id="UP000515152"/>
    </source>
</evidence>
<dbReference type="GO" id="GO:0003146">
    <property type="term" value="P:heart jogging"/>
    <property type="evidence" value="ECO:0007669"/>
    <property type="project" value="Ensembl"/>
</dbReference>
<dbReference type="InterPro" id="IPR030456">
    <property type="entry name" value="TF_fork_head_CS_2"/>
</dbReference>
<protein>
    <submittedName>
        <fullName evidence="12">Forkhead box protein J1-B</fullName>
    </submittedName>
</protein>
<dbReference type="RefSeq" id="XP_012694364.1">
    <property type="nucleotide sequence ID" value="XM_012838910.2"/>
</dbReference>
<keyword evidence="5" id="KW-0804">Transcription</keyword>
<keyword evidence="3" id="KW-0805">Transcription regulation</keyword>
<dbReference type="GeneID" id="105910225"/>
<keyword evidence="2" id="KW-0970">Cilium biogenesis/degradation</keyword>
<dbReference type="InterPro" id="IPR047512">
    <property type="entry name" value="FH_FOXJ1"/>
</dbReference>
<dbReference type="InterPro" id="IPR001766">
    <property type="entry name" value="Fork_head_dom"/>
</dbReference>
<dbReference type="GO" id="GO:0060088">
    <property type="term" value="P:auditory receptor cell stereocilium organization"/>
    <property type="evidence" value="ECO:0007669"/>
    <property type="project" value="Ensembl"/>
</dbReference>
<dbReference type="PRINTS" id="PR00053">
    <property type="entry name" value="FORKHEAD"/>
</dbReference>
<dbReference type="PANTHER" id="PTHR46805:SF3">
    <property type="entry name" value="FORKHEAD BOX PROTEIN J1-B"/>
    <property type="match status" value="1"/>
</dbReference>
<evidence type="ECO:0000256" key="9">
    <source>
        <dbReference type="SAM" id="MobiDB-lite"/>
    </source>
</evidence>
<dbReference type="OrthoDB" id="5954824at2759"/>
<reference evidence="12" key="1">
    <citation type="submission" date="2025-08" db="UniProtKB">
        <authorList>
            <consortium name="RefSeq"/>
        </authorList>
    </citation>
    <scope>IDENTIFICATION</scope>
</reference>
<dbReference type="GO" id="GO:0044458">
    <property type="term" value="P:motile cilium assembly"/>
    <property type="evidence" value="ECO:0007669"/>
    <property type="project" value="Ensembl"/>
</dbReference>
<dbReference type="InterPro" id="IPR047513">
    <property type="entry name" value="FOXJ1"/>
</dbReference>
<dbReference type="SUPFAM" id="SSF46785">
    <property type="entry name" value="Winged helix' DNA-binding domain"/>
    <property type="match status" value="1"/>
</dbReference>
<dbReference type="SMART" id="SM00339">
    <property type="entry name" value="FH"/>
    <property type="match status" value="1"/>
</dbReference>
<dbReference type="AlphaFoldDB" id="A0A6P3WC60"/>
<dbReference type="CTD" id="494105"/>